<feature type="domain" description="HTH myb-type" evidence="7">
    <location>
        <begin position="1"/>
        <end position="51"/>
    </location>
</feature>
<dbReference type="InterPro" id="IPR017930">
    <property type="entry name" value="Myb_dom"/>
</dbReference>
<dbReference type="Proteomes" id="UP000028045">
    <property type="component" value="Unassembled WGS sequence"/>
</dbReference>
<dbReference type="PROSITE" id="PS51294">
    <property type="entry name" value="HTH_MYB"/>
    <property type="match status" value="2"/>
</dbReference>
<dbReference type="AlphaFoldDB" id="A0A084B319"/>
<accession>A0A084B319</accession>
<dbReference type="Pfam" id="PF00249">
    <property type="entry name" value="Myb_DNA-binding"/>
    <property type="match status" value="1"/>
</dbReference>
<evidence type="ECO:0000313" key="9">
    <source>
        <dbReference type="Proteomes" id="UP000028045"/>
    </source>
</evidence>
<keyword evidence="1" id="KW-0805">Transcription regulation</keyword>
<evidence type="ECO:0000313" key="8">
    <source>
        <dbReference type="EMBL" id="KEY71948.1"/>
    </source>
</evidence>
<dbReference type="PANTHER" id="PTHR46621">
    <property type="entry name" value="SNRNA-ACTIVATING PROTEIN COMPLEX SUBUNIT 4"/>
    <property type="match status" value="1"/>
</dbReference>
<evidence type="ECO:0000256" key="2">
    <source>
        <dbReference type="ARBA" id="ARBA00023125"/>
    </source>
</evidence>
<evidence type="ECO:0000256" key="5">
    <source>
        <dbReference type="SAM" id="MobiDB-lite"/>
    </source>
</evidence>
<dbReference type="GO" id="GO:0019185">
    <property type="term" value="C:snRNA-activating protein complex"/>
    <property type="evidence" value="ECO:0007669"/>
    <property type="project" value="TreeGrafter"/>
</dbReference>
<dbReference type="GO" id="GO:0042796">
    <property type="term" value="P:snRNA transcription by RNA polymerase III"/>
    <property type="evidence" value="ECO:0007669"/>
    <property type="project" value="TreeGrafter"/>
</dbReference>
<dbReference type="PROSITE" id="PS50090">
    <property type="entry name" value="MYB_LIKE"/>
    <property type="match status" value="3"/>
</dbReference>
<dbReference type="InterPro" id="IPR001005">
    <property type="entry name" value="SANT/Myb"/>
</dbReference>
<feature type="domain" description="Myb-like" evidence="6">
    <location>
        <begin position="5"/>
        <end position="55"/>
    </location>
</feature>
<keyword evidence="2" id="KW-0238">DNA-binding</keyword>
<gene>
    <name evidence="8" type="ORF">S7711_07097</name>
</gene>
<reference evidence="8 9" key="1">
    <citation type="journal article" date="2014" name="BMC Genomics">
        <title>Comparative genome sequencing reveals chemotype-specific gene clusters in the toxigenic black mold Stachybotrys.</title>
        <authorList>
            <person name="Semeiks J."/>
            <person name="Borek D."/>
            <person name="Otwinowski Z."/>
            <person name="Grishin N.V."/>
        </authorList>
    </citation>
    <scope>NUCLEOTIDE SEQUENCE [LARGE SCALE GENOMIC DNA]</scope>
    <source>
        <strain evidence="9">CBS 109288 / IBT 7711</strain>
    </source>
</reference>
<dbReference type="CDD" id="cd00167">
    <property type="entry name" value="SANT"/>
    <property type="match status" value="3"/>
</dbReference>
<evidence type="ECO:0000256" key="4">
    <source>
        <dbReference type="ARBA" id="ARBA00023242"/>
    </source>
</evidence>
<feature type="domain" description="Myb-like" evidence="6">
    <location>
        <begin position="107"/>
        <end position="158"/>
    </location>
</feature>
<keyword evidence="9" id="KW-1185">Reference proteome</keyword>
<dbReference type="Gene3D" id="1.10.10.60">
    <property type="entry name" value="Homeodomain-like"/>
    <property type="match status" value="3"/>
</dbReference>
<dbReference type="SUPFAM" id="SSF46689">
    <property type="entry name" value="Homeodomain-like"/>
    <property type="match status" value="2"/>
</dbReference>
<dbReference type="OrthoDB" id="2143914at2759"/>
<keyword evidence="3" id="KW-0804">Transcription</keyword>
<evidence type="ECO:0000259" key="7">
    <source>
        <dbReference type="PROSITE" id="PS51294"/>
    </source>
</evidence>
<feature type="compositionally biased region" description="Polar residues" evidence="5">
    <location>
        <begin position="361"/>
        <end position="381"/>
    </location>
</feature>
<organism evidence="8 9">
    <name type="scientific">Stachybotrys chartarum (strain CBS 109288 / IBT 7711)</name>
    <name type="common">Toxic black mold</name>
    <name type="synonym">Stilbospora chartarum</name>
    <dbReference type="NCBI Taxonomy" id="1280523"/>
    <lineage>
        <taxon>Eukaryota</taxon>
        <taxon>Fungi</taxon>
        <taxon>Dikarya</taxon>
        <taxon>Ascomycota</taxon>
        <taxon>Pezizomycotina</taxon>
        <taxon>Sordariomycetes</taxon>
        <taxon>Hypocreomycetidae</taxon>
        <taxon>Hypocreales</taxon>
        <taxon>Stachybotryaceae</taxon>
        <taxon>Stachybotrys</taxon>
    </lineage>
</organism>
<dbReference type="EMBL" id="KL648114">
    <property type="protein sequence ID" value="KEY71948.1"/>
    <property type="molecule type" value="Genomic_DNA"/>
</dbReference>
<evidence type="ECO:0000259" key="6">
    <source>
        <dbReference type="PROSITE" id="PS50090"/>
    </source>
</evidence>
<dbReference type="SMART" id="SM00717">
    <property type="entry name" value="SANT"/>
    <property type="match status" value="3"/>
</dbReference>
<name>A0A084B319_STACB</name>
<evidence type="ECO:0000256" key="1">
    <source>
        <dbReference type="ARBA" id="ARBA00023015"/>
    </source>
</evidence>
<feature type="compositionally biased region" description="Acidic residues" evidence="5">
    <location>
        <begin position="196"/>
        <end position="211"/>
    </location>
</feature>
<evidence type="ECO:0000256" key="3">
    <source>
        <dbReference type="ARBA" id="ARBA00023163"/>
    </source>
</evidence>
<feature type="domain" description="Myb-like" evidence="6">
    <location>
        <begin position="61"/>
        <end position="106"/>
    </location>
</feature>
<keyword evidence="4" id="KW-0539">Nucleus</keyword>
<feature type="region of interest" description="Disordered" evidence="5">
    <location>
        <begin position="361"/>
        <end position="384"/>
    </location>
</feature>
<feature type="region of interest" description="Disordered" evidence="5">
    <location>
        <begin position="189"/>
        <end position="236"/>
    </location>
</feature>
<feature type="domain" description="HTH myb-type" evidence="7">
    <location>
        <begin position="61"/>
        <end position="110"/>
    </location>
</feature>
<dbReference type="InterPro" id="IPR009057">
    <property type="entry name" value="Homeodomain-like_sf"/>
</dbReference>
<protein>
    <submittedName>
        <fullName evidence="8">Uncharacterized protein</fullName>
    </submittedName>
</protein>
<dbReference type="GO" id="GO:0000978">
    <property type="term" value="F:RNA polymerase II cis-regulatory region sequence-specific DNA binding"/>
    <property type="evidence" value="ECO:0007669"/>
    <property type="project" value="TreeGrafter"/>
</dbReference>
<dbReference type="GO" id="GO:0001006">
    <property type="term" value="F:RNA polymerase III type 3 promoter sequence-specific DNA binding"/>
    <property type="evidence" value="ECO:0007669"/>
    <property type="project" value="TreeGrafter"/>
</dbReference>
<dbReference type="HOGENOM" id="CLU_048147_0_0_1"/>
<dbReference type="InterPro" id="IPR051575">
    <property type="entry name" value="Myb-like_DNA-bd"/>
</dbReference>
<dbReference type="PANTHER" id="PTHR46621:SF1">
    <property type="entry name" value="SNRNA-ACTIVATING PROTEIN COMPLEX SUBUNIT 4"/>
    <property type="match status" value="1"/>
</dbReference>
<sequence>MVRVRRGWTAEEDALLRQAVNKATADGRPLLWRELAKSVPGRSNKDCRRRWWNSIAECTAKGPWAEEEDERLMKAVESYGTNWAQVARSVGSRNSDQCSSHWNQVLNPAINFSDWTDMEDAELLQSVLTHGTNWTTIAASHKPSRTTLALKNRYSALRSKYEWSKTHTNSRPPSQSYAMSQVAHNHRNTAMQTPPGEEDEEDEDEDEEDCSESPSDSCDAMVDSASPSQDLMPDVRAGAREPPQLRIVSPLQTTHFDEHSGFLFPLDVMSAPGIAGDKGSQTPGERLAEQFHTINRLQMHGQNHQDRMAEQDLVASSGERMMATSSDTMHFAFSGTMGLPNSPQPGEWMAETEPSLARSTATSEMTSSIGATSISLNSNSGLPDDPSRLYEVSINVMCTGTQLPSVLRLADVGTGLTLKISPKN</sequence>
<dbReference type="GO" id="GO:0042795">
    <property type="term" value="P:snRNA transcription by RNA polymerase II"/>
    <property type="evidence" value="ECO:0007669"/>
    <property type="project" value="TreeGrafter"/>
</dbReference>
<proteinExistence type="predicted"/>
<dbReference type="Pfam" id="PF13921">
    <property type="entry name" value="Myb_DNA-bind_6"/>
    <property type="match status" value="1"/>
</dbReference>